<evidence type="ECO:0000256" key="7">
    <source>
        <dbReference type="ARBA" id="ARBA00022821"/>
    </source>
</evidence>
<dbReference type="GO" id="GO:0005576">
    <property type="term" value="C:extracellular region"/>
    <property type="evidence" value="ECO:0007669"/>
    <property type="project" value="UniProtKB-SubCell"/>
</dbReference>
<dbReference type="Pfam" id="PF10868">
    <property type="entry name" value="Defensin_like"/>
    <property type="match status" value="1"/>
</dbReference>
<dbReference type="InterPro" id="IPR022618">
    <property type="entry name" value="Defensin-like_20-28"/>
</dbReference>
<evidence type="ECO:0000256" key="6">
    <source>
        <dbReference type="ARBA" id="ARBA00022729"/>
    </source>
</evidence>
<evidence type="ECO:0000256" key="5">
    <source>
        <dbReference type="ARBA" id="ARBA00022577"/>
    </source>
</evidence>
<dbReference type="GO" id="GO:0031640">
    <property type="term" value="P:killing of cells of another organism"/>
    <property type="evidence" value="ECO:0007669"/>
    <property type="project" value="UniProtKB-KW"/>
</dbReference>
<sequence length="72" mass="8125">MVDSKLVLLAFVAVSLFLSGAESREIMWRGFCCINQQQFAACDTKQDNDRCEKLCLHGCSRHNKGALIYLID</sequence>
<keyword evidence="5" id="KW-0295">Fungicide</keyword>
<evidence type="ECO:0008006" key="11">
    <source>
        <dbReference type="Google" id="ProtNLM"/>
    </source>
</evidence>
<evidence type="ECO:0000256" key="8">
    <source>
        <dbReference type="SAM" id="SignalP"/>
    </source>
</evidence>
<reference evidence="9 10" key="1">
    <citation type="submission" date="2018-06" db="EMBL/GenBank/DDBJ databases">
        <title>WGS assembly of Brassica rapa FPsc.</title>
        <authorList>
            <person name="Bowman J."/>
            <person name="Kohchi T."/>
            <person name="Yamato K."/>
            <person name="Jenkins J."/>
            <person name="Shu S."/>
            <person name="Ishizaki K."/>
            <person name="Yamaoka S."/>
            <person name="Nishihama R."/>
            <person name="Nakamura Y."/>
            <person name="Berger F."/>
            <person name="Adam C."/>
            <person name="Aki S."/>
            <person name="Althoff F."/>
            <person name="Araki T."/>
            <person name="Arteaga-Vazquez M."/>
            <person name="Balasubrmanian S."/>
            <person name="Bauer D."/>
            <person name="Boehm C."/>
            <person name="Briginshaw L."/>
            <person name="Caballero-Perez J."/>
            <person name="Catarino B."/>
            <person name="Chen F."/>
            <person name="Chiyoda S."/>
            <person name="Chovatia M."/>
            <person name="Davies K."/>
            <person name="Delmans M."/>
            <person name="Demura T."/>
            <person name="Dierschke T."/>
            <person name="Dolan L."/>
            <person name="Dorantes-Acosta A."/>
            <person name="Eklund D."/>
            <person name="Florent S."/>
            <person name="Flores-Sandoval E."/>
            <person name="Fujiyama A."/>
            <person name="Fukuzawa H."/>
            <person name="Galik B."/>
            <person name="Grimanelli D."/>
            <person name="Grimwood J."/>
            <person name="Grossniklaus U."/>
            <person name="Hamada T."/>
            <person name="Haseloff J."/>
            <person name="Hetherington A."/>
            <person name="Higo A."/>
            <person name="Hirakawa Y."/>
            <person name="Hundley H."/>
            <person name="Ikeda Y."/>
            <person name="Inoue K."/>
            <person name="Inoue S."/>
            <person name="Ishida S."/>
            <person name="Jia Q."/>
            <person name="Kakita M."/>
            <person name="Kanazawa T."/>
            <person name="Kawai Y."/>
            <person name="Kawashima T."/>
            <person name="Kennedy M."/>
            <person name="Kinose K."/>
            <person name="Kinoshita T."/>
            <person name="Kohara Y."/>
            <person name="Koide E."/>
            <person name="Komatsu K."/>
            <person name="Kopischke S."/>
            <person name="Kubo M."/>
            <person name="Kyozuka J."/>
            <person name="Lagercrantz U."/>
            <person name="Lin S."/>
            <person name="Lindquist E."/>
            <person name="Lipzen A."/>
            <person name="Lu C."/>
            <person name="Luna E."/>
            <person name="Martienssen R."/>
            <person name="Minamino N."/>
            <person name="Mizutani M."/>
            <person name="Mizutani M."/>
            <person name="Mochizuki N."/>
            <person name="Monte I."/>
            <person name="Mosher R."/>
            <person name="Nagasaki H."/>
            <person name="Nakagami H."/>
            <person name="Naramoto S."/>
            <person name="Nishitani K."/>
            <person name="Ohtani M."/>
            <person name="Okamoto T."/>
            <person name="Okumura M."/>
            <person name="Phillips J."/>
            <person name="Pollak B."/>
            <person name="Reinders A."/>
            <person name="Roevekamp M."/>
            <person name="Sano R."/>
            <person name="Sawa S."/>
            <person name="Schmid M."/>
            <person name="Shirakawa M."/>
            <person name="Solano R."/>
            <person name="Spunde A."/>
            <person name="Suetsugu N."/>
            <person name="Sugano S."/>
            <person name="Sugiyama A."/>
            <person name="Sun R."/>
            <person name="Suzuki Y."/>
            <person name="Takenaka M."/>
            <person name="Takezawa D."/>
            <person name="Tomogane H."/>
            <person name="Tsuzuki M."/>
            <person name="Ueda T."/>
            <person name="Umeda M."/>
            <person name="Ward J."/>
            <person name="Watanabe Y."/>
            <person name="Yazaki K."/>
            <person name="Yokoyama R."/>
            <person name="Yoshitake Y."/>
            <person name="Yotsui I."/>
            <person name="Zachgo S."/>
            <person name="Schmutz J."/>
        </authorList>
    </citation>
    <scope>NUCLEOTIDE SEQUENCE [LARGE SCALE GENOMIC DNA]</scope>
    <source>
        <strain evidence="10">cv. B-3</strain>
    </source>
</reference>
<protein>
    <recommendedName>
        <fullName evidence="11">Embryo surrounding factor 1 brassicaceae domain-containing protein</fullName>
    </recommendedName>
</protein>
<feature type="chain" id="PRO_5017458784" description="Embryo surrounding factor 1 brassicaceae domain-containing protein" evidence="8">
    <location>
        <begin position="24"/>
        <end position="72"/>
    </location>
</feature>
<organism evidence="9 10">
    <name type="scientific">Brassica campestris</name>
    <name type="common">Field mustard</name>
    <dbReference type="NCBI Taxonomy" id="3711"/>
    <lineage>
        <taxon>Eukaryota</taxon>
        <taxon>Viridiplantae</taxon>
        <taxon>Streptophyta</taxon>
        <taxon>Embryophyta</taxon>
        <taxon>Tracheophyta</taxon>
        <taxon>Spermatophyta</taxon>
        <taxon>Magnoliopsida</taxon>
        <taxon>eudicotyledons</taxon>
        <taxon>Gunneridae</taxon>
        <taxon>Pentapetalae</taxon>
        <taxon>rosids</taxon>
        <taxon>malvids</taxon>
        <taxon>Brassicales</taxon>
        <taxon>Brassicaceae</taxon>
        <taxon>Brassiceae</taxon>
        <taxon>Brassica</taxon>
    </lineage>
</organism>
<gene>
    <name evidence="9" type="ORF">BRARA_B00654</name>
</gene>
<name>A0A398A6P6_BRACM</name>
<dbReference type="EMBL" id="CM010629">
    <property type="protein sequence ID" value="RID73502.1"/>
    <property type="molecule type" value="Genomic_DNA"/>
</dbReference>
<comment type="subcellular location">
    <subcellularLocation>
        <location evidence="1">Secreted</location>
    </subcellularLocation>
</comment>
<dbReference type="Proteomes" id="UP000264353">
    <property type="component" value="Chromosome A2"/>
</dbReference>
<accession>A0A398A6P6</accession>
<evidence type="ECO:0000313" key="9">
    <source>
        <dbReference type="EMBL" id="RID73502.1"/>
    </source>
</evidence>
<keyword evidence="3" id="KW-0964">Secreted</keyword>
<comment type="similarity">
    <text evidence="2">Belongs to the DEFL family.</text>
</comment>
<dbReference type="GO" id="GO:0050832">
    <property type="term" value="P:defense response to fungus"/>
    <property type="evidence" value="ECO:0007669"/>
    <property type="project" value="UniProtKB-KW"/>
</dbReference>
<feature type="signal peptide" evidence="8">
    <location>
        <begin position="1"/>
        <end position="23"/>
    </location>
</feature>
<evidence type="ECO:0000256" key="1">
    <source>
        <dbReference type="ARBA" id="ARBA00004613"/>
    </source>
</evidence>
<keyword evidence="4" id="KW-0929">Antimicrobial</keyword>
<proteinExistence type="inferred from homology"/>
<keyword evidence="7" id="KW-0611">Plant defense</keyword>
<evidence type="ECO:0000313" key="10">
    <source>
        <dbReference type="Proteomes" id="UP000264353"/>
    </source>
</evidence>
<evidence type="ECO:0000256" key="4">
    <source>
        <dbReference type="ARBA" id="ARBA00022529"/>
    </source>
</evidence>
<dbReference type="AlphaFoldDB" id="A0A398A6P6"/>
<evidence type="ECO:0000256" key="3">
    <source>
        <dbReference type="ARBA" id="ARBA00022525"/>
    </source>
</evidence>
<keyword evidence="6 8" id="KW-0732">Signal</keyword>
<evidence type="ECO:0000256" key="2">
    <source>
        <dbReference type="ARBA" id="ARBA00006722"/>
    </source>
</evidence>